<keyword evidence="4 6" id="KW-0472">Membrane</keyword>
<name>A0ABQ2F8M7_9MICO</name>
<feature type="domain" description="Major facilitator superfamily (MFS) profile" evidence="7">
    <location>
        <begin position="29"/>
        <end position="424"/>
    </location>
</feature>
<sequence length="460" mass="46960">MLHRRVTSALPRAAAPRQRRRTAFPGWRVVRVLAVTETVSYAALYYCFAVMVAPMRAELGASTAVISGALSLGIAVSGAAAPAVGRYVDRHGARMVMTGGSIVAGAGVLAWSQARTVPQLYAAFVVIGVASALVLYEPAFAVINTWFHRRRRAALLTMTVVAGFSSTIFLPLAQALVDRLGWRGALLVLAGLVGACAIPHAVVLRRAPADHGLSPDGTLRCPEHVSEPTGGHDGSSSPAGPVVAVAVRRLTFAHLMHTIAVTVVAVHLVGYLVQAGMSGMRAATAAGSLGVMSVTGRLVFTGVAQRLGLAATASLIVGGQALGVLVLLTVPGTGGVVLFVLLFGSGFGVMTIARAALLGELVPRRAFASTSGRQVLVATVGRVAAPVTAGSIISVAGYAPMFAAVAACAVAAALALASAGRSRTPVSAQDDARPALSGLAKPARQGLRSWAISSRLGTRP</sequence>
<organism evidence="8 9">
    <name type="scientific">Ornithinimicrobium pekingense</name>
    <dbReference type="NCBI Taxonomy" id="384677"/>
    <lineage>
        <taxon>Bacteria</taxon>
        <taxon>Bacillati</taxon>
        <taxon>Actinomycetota</taxon>
        <taxon>Actinomycetes</taxon>
        <taxon>Micrococcales</taxon>
        <taxon>Ornithinimicrobiaceae</taxon>
        <taxon>Ornithinimicrobium</taxon>
    </lineage>
</organism>
<dbReference type="InterPro" id="IPR036259">
    <property type="entry name" value="MFS_trans_sf"/>
</dbReference>
<dbReference type="InterPro" id="IPR011701">
    <property type="entry name" value="MFS"/>
</dbReference>
<comment type="subcellular location">
    <subcellularLocation>
        <location evidence="1">Cell membrane</location>
        <topology evidence="1">Multi-pass membrane protein</topology>
    </subcellularLocation>
</comment>
<feature type="transmembrane region" description="Helical" evidence="6">
    <location>
        <begin position="336"/>
        <end position="363"/>
    </location>
</feature>
<dbReference type="InterPro" id="IPR050327">
    <property type="entry name" value="Proton-linked_MCT"/>
</dbReference>
<feature type="transmembrane region" description="Helical" evidence="6">
    <location>
        <begin position="182"/>
        <end position="204"/>
    </location>
</feature>
<feature type="transmembrane region" description="Helical" evidence="6">
    <location>
        <begin position="29"/>
        <end position="53"/>
    </location>
</feature>
<evidence type="ECO:0000256" key="5">
    <source>
        <dbReference type="SAM" id="MobiDB-lite"/>
    </source>
</evidence>
<dbReference type="Pfam" id="PF07690">
    <property type="entry name" value="MFS_1"/>
    <property type="match status" value="1"/>
</dbReference>
<protein>
    <submittedName>
        <fullName evidence="8">MFS transporter</fullName>
    </submittedName>
</protein>
<comment type="caution">
    <text evidence="8">The sequence shown here is derived from an EMBL/GenBank/DDBJ whole genome shotgun (WGS) entry which is preliminary data.</text>
</comment>
<evidence type="ECO:0000313" key="8">
    <source>
        <dbReference type="EMBL" id="GGK63146.1"/>
    </source>
</evidence>
<feature type="transmembrane region" description="Helical" evidence="6">
    <location>
        <begin position="307"/>
        <end position="330"/>
    </location>
</feature>
<evidence type="ECO:0000256" key="3">
    <source>
        <dbReference type="ARBA" id="ARBA00022989"/>
    </source>
</evidence>
<evidence type="ECO:0000256" key="2">
    <source>
        <dbReference type="ARBA" id="ARBA00022692"/>
    </source>
</evidence>
<evidence type="ECO:0000313" key="9">
    <source>
        <dbReference type="Proteomes" id="UP000662111"/>
    </source>
</evidence>
<feature type="transmembrane region" description="Helical" evidence="6">
    <location>
        <begin position="120"/>
        <end position="143"/>
    </location>
</feature>
<dbReference type="InterPro" id="IPR020846">
    <property type="entry name" value="MFS_dom"/>
</dbReference>
<dbReference type="PANTHER" id="PTHR11360:SF290">
    <property type="entry name" value="MONOCARBOXYLATE MFS PERMEASE"/>
    <property type="match status" value="1"/>
</dbReference>
<evidence type="ECO:0000259" key="7">
    <source>
        <dbReference type="PROSITE" id="PS50850"/>
    </source>
</evidence>
<feature type="transmembrane region" description="Helical" evidence="6">
    <location>
        <begin position="401"/>
        <end position="419"/>
    </location>
</feature>
<gene>
    <name evidence="8" type="ORF">GCM10011509_09380</name>
</gene>
<dbReference type="PROSITE" id="PS50850">
    <property type="entry name" value="MFS"/>
    <property type="match status" value="1"/>
</dbReference>
<dbReference type="SUPFAM" id="SSF103473">
    <property type="entry name" value="MFS general substrate transporter"/>
    <property type="match status" value="1"/>
</dbReference>
<keyword evidence="2 6" id="KW-0812">Transmembrane</keyword>
<dbReference type="Proteomes" id="UP000662111">
    <property type="component" value="Unassembled WGS sequence"/>
</dbReference>
<feature type="transmembrane region" description="Helical" evidence="6">
    <location>
        <begin position="155"/>
        <end position="176"/>
    </location>
</feature>
<dbReference type="PANTHER" id="PTHR11360">
    <property type="entry name" value="MONOCARBOXYLATE TRANSPORTER"/>
    <property type="match status" value="1"/>
</dbReference>
<feature type="transmembrane region" description="Helical" evidence="6">
    <location>
        <begin position="255"/>
        <end position="273"/>
    </location>
</feature>
<evidence type="ECO:0000256" key="1">
    <source>
        <dbReference type="ARBA" id="ARBA00004651"/>
    </source>
</evidence>
<keyword evidence="3 6" id="KW-1133">Transmembrane helix</keyword>
<feature type="region of interest" description="Disordered" evidence="5">
    <location>
        <begin position="215"/>
        <end position="238"/>
    </location>
</feature>
<feature type="transmembrane region" description="Helical" evidence="6">
    <location>
        <begin position="96"/>
        <end position="114"/>
    </location>
</feature>
<proteinExistence type="predicted"/>
<dbReference type="EMBL" id="BMLB01000002">
    <property type="protein sequence ID" value="GGK63146.1"/>
    <property type="molecule type" value="Genomic_DNA"/>
</dbReference>
<keyword evidence="9" id="KW-1185">Reference proteome</keyword>
<evidence type="ECO:0000256" key="6">
    <source>
        <dbReference type="SAM" id="Phobius"/>
    </source>
</evidence>
<dbReference type="Gene3D" id="1.20.1250.20">
    <property type="entry name" value="MFS general substrate transporter like domains"/>
    <property type="match status" value="1"/>
</dbReference>
<accession>A0ABQ2F8M7</accession>
<feature type="transmembrane region" description="Helical" evidence="6">
    <location>
        <begin position="59"/>
        <end position="84"/>
    </location>
</feature>
<reference evidence="9" key="1">
    <citation type="journal article" date="2019" name="Int. J. Syst. Evol. Microbiol.">
        <title>The Global Catalogue of Microorganisms (GCM) 10K type strain sequencing project: providing services to taxonomists for standard genome sequencing and annotation.</title>
        <authorList>
            <consortium name="The Broad Institute Genomics Platform"/>
            <consortium name="The Broad Institute Genome Sequencing Center for Infectious Disease"/>
            <person name="Wu L."/>
            <person name="Ma J."/>
        </authorList>
    </citation>
    <scope>NUCLEOTIDE SEQUENCE [LARGE SCALE GENOMIC DNA]</scope>
    <source>
        <strain evidence="9">CGMCC 1.5362</strain>
    </source>
</reference>
<evidence type="ECO:0000256" key="4">
    <source>
        <dbReference type="ARBA" id="ARBA00023136"/>
    </source>
</evidence>